<protein>
    <submittedName>
        <fullName evidence="9">Fungal-specific transcription factor domain-containing protein</fullName>
    </submittedName>
</protein>
<evidence type="ECO:0000256" key="2">
    <source>
        <dbReference type="ARBA" id="ARBA00022723"/>
    </source>
</evidence>
<dbReference type="SMART" id="SM00906">
    <property type="entry name" value="Fungal_trans"/>
    <property type="match status" value="1"/>
</dbReference>
<reference evidence="9" key="2">
    <citation type="submission" date="2023-06" db="EMBL/GenBank/DDBJ databases">
        <authorList>
            <consortium name="Lawrence Berkeley National Laboratory"/>
            <person name="Haridas S."/>
            <person name="Hensen N."/>
            <person name="Bonometti L."/>
            <person name="Westerberg I."/>
            <person name="Brannstrom I.O."/>
            <person name="Guillou S."/>
            <person name="Cros-Aarteil S."/>
            <person name="Calhoun S."/>
            <person name="Kuo A."/>
            <person name="Mondo S."/>
            <person name="Pangilinan J."/>
            <person name="Riley R."/>
            <person name="Labutti K."/>
            <person name="Andreopoulos B."/>
            <person name="Lipzen A."/>
            <person name="Chen C."/>
            <person name="Yanf M."/>
            <person name="Daum C."/>
            <person name="Ng V."/>
            <person name="Clum A."/>
            <person name="Steindorff A."/>
            <person name="Ohm R."/>
            <person name="Martin F."/>
            <person name="Silar P."/>
            <person name="Natvig D."/>
            <person name="Lalanne C."/>
            <person name="Gautier V."/>
            <person name="Ament-Velasquez S.L."/>
            <person name="Kruys A."/>
            <person name="Hutchinson M.I."/>
            <person name="Powell A.J."/>
            <person name="Barry K."/>
            <person name="Miller A.N."/>
            <person name="Grigoriev I.V."/>
            <person name="Debuchy R."/>
            <person name="Gladieux P."/>
            <person name="Thoren M.H."/>
            <person name="Johannesson H."/>
        </authorList>
    </citation>
    <scope>NUCLEOTIDE SEQUENCE</scope>
    <source>
        <strain evidence="9">CBS 118394</strain>
    </source>
</reference>
<reference evidence="9" key="1">
    <citation type="journal article" date="2023" name="Mol. Phylogenet. Evol.">
        <title>Genome-scale phylogeny and comparative genomics of the fungal order Sordariales.</title>
        <authorList>
            <person name="Hensen N."/>
            <person name="Bonometti L."/>
            <person name="Westerberg I."/>
            <person name="Brannstrom I.O."/>
            <person name="Guillou S."/>
            <person name="Cros-Aarteil S."/>
            <person name="Calhoun S."/>
            <person name="Haridas S."/>
            <person name="Kuo A."/>
            <person name="Mondo S."/>
            <person name="Pangilinan J."/>
            <person name="Riley R."/>
            <person name="LaButti K."/>
            <person name="Andreopoulos B."/>
            <person name="Lipzen A."/>
            <person name="Chen C."/>
            <person name="Yan M."/>
            <person name="Daum C."/>
            <person name="Ng V."/>
            <person name="Clum A."/>
            <person name="Steindorff A."/>
            <person name="Ohm R.A."/>
            <person name="Martin F."/>
            <person name="Silar P."/>
            <person name="Natvig D.O."/>
            <person name="Lalanne C."/>
            <person name="Gautier V."/>
            <person name="Ament-Velasquez S.L."/>
            <person name="Kruys A."/>
            <person name="Hutchinson M.I."/>
            <person name="Powell A.J."/>
            <person name="Barry K."/>
            <person name="Miller A.N."/>
            <person name="Grigoriev I.V."/>
            <person name="Debuchy R."/>
            <person name="Gladieux P."/>
            <person name="Hiltunen Thoren M."/>
            <person name="Johannesson H."/>
        </authorList>
    </citation>
    <scope>NUCLEOTIDE SEQUENCE</scope>
    <source>
        <strain evidence="9">CBS 118394</strain>
    </source>
</reference>
<keyword evidence="5" id="KW-0804">Transcription</keyword>
<evidence type="ECO:0000313" key="9">
    <source>
        <dbReference type="EMBL" id="KAK3317085.1"/>
    </source>
</evidence>
<dbReference type="GO" id="GO:0008270">
    <property type="term" value="F:zinc ion binding"/>
    <property type="evidence" value="ECO:0007669"/>
    <property type="project" value="InterPro"/>
</dbReference>
<dbReference type="InterPro" id="IPR001138">
    <property type="entry name" value="Zn2Cys6_DnaBD"/>
</dbReference>
<organism evidence="9 10">
    <name type="scientific">Apodospora peruviana</name>
    <dbReference type="NCBI Taxonomy" id="516989"/>
    <lineage>
        <taxon>Eukaryota</taxon>
        <taxon>Fungi</taxon>
        <taxon>Dikarya</taxon>
        <taxon>Ascomycota</taxon>
        <taxon>Pezizomycotina</taxon>
        <taxon>Sordariomycetes</taxon>
        <taxon>Sordariomycetidae</taxon>
        <taxon>Sordariales</taxon>
        <taxon>Lasiosphaeriaceae</taxon>
        <taxon>Apodospora</taxon>
    </lineage>
</organism>
<dbReference type="InterPro" id="IPR050987">
    <property type="entry name" value="AtrR-like"/>
</dbReference>
<evidence type="ECO:0000256" key="5">
    <source>
        <dbReference type="ARBA" id="ARBA00023163"/>
    </source>
</evidence>
<dbReference type="GO" id="GO:0006351">
    <property type="term" value="P:DNA-templated transcription"/>
    <property type="evidence" value="ECO:0007669"/>
    <property type="project" value="InterPro"/>
</dbReference>
<dbReference type="GO" id="GO:0000981">
    <property type="term" value="F:DNA-binding transcription factor activity, RNA polymerase II-specific"/>
    <property type="evidence" value="ECO:0007669"/>
    <property type="project" value="InterPro"/>
</dbReference>
<evidence type="ECO:0000256" key="1">
    <source>
        <dbReference type="ARBA" id="ARBA00004123"/>
    </source>
</evidence>
<keyword evidence="4" id="KW-0238">DNA-binding</keyword>
<dbReference type="CDD" id="cd12148">
    <property type="entry name" value="fungal_TF_MHR"/>
    <property type="match status" value="1"/>
</dbReference>
<dbReference type="Gene3D" id="4.10.240.10">
    <property type="entry name" value="Zn(2)-C6 fungal-type DNA-binding domain"/>
    <property type="match status" value="1"/>
</dbReference>
<comment type="caution">
    <text evidence="9">The sequence shown here is derived from an EMBL/GenBank/DDBJ whole genome shotgun (WGS) entry which is preliminary data.</text>
</comment>
<dbReference type="InterPro" id="IPR036864">
    <property type="entry name" value="Zn2-C6_fun-type_DNA-bd_sf"/>
</dbReference>
<evidence type="ECO:0000256" key="7">
    <source>
        <dbReference type="SAM" id="MobiDB-lite"/>
    </source>
</evidence>
<dbReference type="Proteomes" id="UP001283341">
    <property type="component" value="Unassembled WGS sequence"/>
</dbReference>
<dbReference type="InterPro" id="IPR007219">
    <property type="entry name" value="XnlR_reg_dom"/>
</dbReference>
<evidence type="ECO:0000313" key="10">
    <source>
        <dbReference type="Proteomes" id="UP001283341"/>
    </source>
</evidence>
<dbReference type="AlphaFoldDB" id="A0AAE0I242"/>
<dbReference type="Pfam" id="PF00172">
    <property type="entry name" value="Zn_clus"/>
    <property type="match status" value="1"/>
</dbReference>
<dbReference type="PROSITE" id="PS50048">
    <property type="entry name" value="ZN2_CY6_FUNGAL_2"/>
    <property type="match status" value="1"/>
</dbReference>
<keyword evidence="6" id="KW-0539">Nucleus</keyword>
<keyword evidence="3" id="KW-0805">Transcription regulation</keyword>
<dbReference type="SMART" id="SM00066">
    <property type="entry name" value="GAL4"/>
    <property type="match status" value="1"/>
</dbReference>
<evidence type="ECO:0000256" key="6">
    <source>
        <dbReference type="ARBA" id="ARBA00023242"/>
    </source>
</evidence>
<comment type="subcellular location">
    <subcellularLocation>
        <location evidence="1">Nucleus</location>
    </subcellularLocation>
</comment>
<dbReference type="SUPFAM" id="SSF57701">
    <property type="entry name" value="Zn2/Cys6 DNA-binding domain"/>
    <property type="match status" value="1"/>
</dbReference>
<dbReference type="EMBL" id="JAUEDM010000005">
    <property type="protein sequence ID" value="KAK3317085.1"/>
    <property type="molecule type" value="Genomic_DNA"/>
</dbReference>
<feature type="domain" description="Zn(2)-C6 fungal-type" evidence="8">
    <location>
        <begin position="12"/>
        <end position="42"/>
    </location>
</feature>
<feature type="region of interest" description="Disordered" evidence="7">
    <location>
        <begin position="47"/>
        <end position="80"/>
    </location>
</feature>
<proteinExistence type="predicted"/>
<dbReference type="PANTHER" id="PTHR46910:SF37">
    <property type="entry name" value="ZN(II)2CYS6 TRANSCRIPTION FACTOR (EUROFUNG)"/>
    <property type="match status" value="1"/>
</dbReference>
<dbReference type="Pfam" id="PF04082">
    <property type="entry name" value="Fungal_trans"/>
    <property type="match status" value="1"/>
</dbReference>
<sequence length="709" mass="79829">MEAISQVNRRKACDLCFIKKLRCDMVKPICSHCRQYEVDCKTTAVRRRTANRSNSRRPMPQPAAPELTSSSVANGADPSRIDGLESRLARMEEQLQQVLSAVSSVAVTTAGHGQEIITHYSSGQTGNNCPKTVDLDEWFEMEDEDRPVAEELDDHALECDPIDYIVRPPPPKLGPLHEILPIVDTYFTHFNSQIPLFSQPDFMRMLYEWYSAPSRRSRAVWAAVNVVLALGSRVPSEPVWEIDFSAQDPKFTGYMKNVQSAVAELMTRDKDLLGLQVLLGLVILYNESKDPRPATLLIGAAVRLIHRLRFQSKDDIEALYTPEEGLHRTRLFWITYMLDKGISLKHQTPSLQLDADIDLDLPSSSLEDGAGDIYTADGRVRVNYFRLSVQLAYIRGRTYDLLYSTRSTKVSPQERQSRVVRLSRQLEKWRLSIPAEMQIGSVADHVGRMELVSMATLHCSYLSCMFMVHGIWSSNADWIKRISSYSRTAIKDSEVEGRRCFHVQHPPLPAAWTKCVQGSRDCLMMAKKIPQSDCTVWLSSCAIVSALIVVLANMYEFPENGCVESDKELCSFALAFFNKFKGQSTLVPFERLQVVIMELDQHARLAEERVAMNKRLASTEAVRADVKLAGQIPLSNNEVPLEALPHDVMRWNTNSENGVFGEELGLGGLDMSVYQRRTGDNSDLFGHDAGPLQDWLDLETNFIFGDGAA</sequence>
<keyword evidence="2" id="KW-0479">Metal-binding</keyword>
<dbReference type="CDD" id="cd00067">
    <property type="entry name" value="GAL4"/>
    <property type="match status" value="1"/>
</dbReference>
<evidence type="ECO:0000259" key="8">
    <source>
        <dbReference type="PROSITE" id="PS50048"/>
    </source>
</evidence>
<keyword evidence="10" id="KW-1185">Reference proteome</keyword>
<name>A0AAE0I242_9PEZI</name>
<dbReference type="GO" id="GO:0003677">
    <property type="term" value="F:DNA binding"/>
    <property type="evidence" value="ECO:0007669"/>
    <property type="project" value="UniProtKB-KW"/>
</dbReference>
<gene>
    <name evidence="9" type="ORF">B0H66DRAFT_562764</name>
</gene>
<accession>A0AAE0I242</accession>
<evidence type="ECO:0000256" key="3">
    <source>
        <dbReference type="ARBA" id="ARBA00023015"/>
    </source>
</evidence>
<dbReference type="PANTHER" id="PTHR46910">
    <property type="entry name" value="TRANSCRIPTION FACTOR PDR1"/>
    <property type="match status" value="1"/>
</dbReference>
<dbReference type="GO" id="GO:0005634">
    <property type="term" value="C:nucleus"/>
    <property type="evidence" value="ECO:0007669"/>
    <property type="project" value="UniProtKB-SubCell"/>
</dbReference>
<evidence type="ECO:0000256" key="4">
    <source>
        <dbReference type="ARBA" id="ARBA00023125"/>
    </source>
</evidence>